<dbReference type="InterPro" id="IPR016540">
    <property type="entry name" value="UCP008459"/>
</dbReference>
<dbReference type="EMBL" id="JAZHOG010000014">
    <property type="protein sequence ID" value="MEJ8569437.1"/>
    <property type="molecule type" value="Genomic_DNA"/>
</dbReference>
<keyword evidence="3" id="KW-1185">Reference proteome</keyword>
<dbReference type="Pfam" id="PF13840">
    <property type="entry name" value="ACT_7"/>
    <property type="match status" value="1"/>
</dbReference>
<protein>
    <submittedName>
        <fullName evidence="2">ACT domain-containing protein</fullName>
    </submittedName>
</protein>
<comment type="caution">
    <text evidence="2">The sequence shown here is derived from an EMBL/GenBank/DDBJ whole genome shotgun (WGS) entry which is preliminary data.</text>
</comment>
<dbReference type="RefSeq" id="WP_354696762.1">
    <property type="nucleotide sequence ID" value="NZ_JAZHOG010000014.1"/>
</dbReference>
<gene>
    <name evidence="2" type="ORF">V3330_17555</name>
</gene>
<dbReference type="AlphaFoldDB" id="A0AAW9RGY5"/>
<dbReference type="InterPro" id="IPR051719">
    <property type="entry name" value="CASTOR_mTORC1"/>
</dbReference>
<dbReference type="PANTHER" id="PTHR31131">
    <property type="entry name" value="CHROMOSOME 1, WHOLE GENOME SHOTGUN SEQUENCE"/>
    <property type="match status" value="1"/>
</dbReference>
<organism evidence="2 3">
    <name type="scientific">Elongatibacter sediminis</name>
    <dbReference type="NCBI Taxonomy" id="3119006"/>
    <lineage>
        <taxon>Bacteria</taxon>
        <taxon>Pseudomonadati</taxon>
        <taxon>Pseudomonadota</taxon>
        <taxon>Gammaproteobacteria</taxon>
        <taxon>Chromatiales</taxon>
        <taxon>Wenzhouxiangellaceae</taxon>
        <taxon>Elongatibacter</taxon>
    </lineage>
</organism>
<proteinExistence type="predicted"/>
<dbReference type="InterPro" id="IPR027795">
    <property type="entry name" value="CASTOR_ACT_dom"/>
</dbReference>
<dbReference type="InterPro" id="IPR045865">
    <property type="entry name" value="ACT-like_dom_sf"/>
</dbReference>
<name>A0AAW9RGY5_9GAMM</name>
<dbReference type="PIRSF" id="PIRSF008459">
    <property type="entry name" value="UCP008459"/>
    <property type="match status" value="1"/>
</dbReference>
<evidence type="ECO:0000313" key="2">
    <source>
        <dbReference type="EMBL" id="MEJ8569437.1"/>
    </source>
</evidence>
<evidence type="ECO:0000259" key="1">
    <source>
        <dbReference type="Pfam" id="PF13840"/>
    </source>
</evidence>
<dbReference type="Proteomes" id="UP001359886">
    <property type="component" value="Unassembled WGS sequence"/>
</dbReference>
<reference evidence="2 3" key="1">
    <citation type="submission" date="2024-02" db="EMBL/GenBank/DDBJ databases">
        <title>A novel Wenzhouxiangellaceae bacterium, isolated from coastal sediments.</title>
        <authorList>
            <person name="Du Z.-J."/>
            <person name="Ye Y.-Q."/>
            <person name="Zhang X.-Y."/>
        </authorList>
    </citation>
    <scope>NUCLEOTIDE SEQUENCE [LARGE SCALE GENOMIC DNA]</scope>
    <source>
        <strain evidence="2 3">CH-27</strain>
    </source>
</reference>
<sequence>MDQDFPRVGITFLDGAFAVHRFDAADPVPDPRTIDGICACFRTPETTTLVCDEAVAVHASESTRGWTAMVVDGPLDFALTGILAGISEVLARAGISIFALSCWETDYVLVRSEARDDAAAALRDAGYPVTRADGEG</sequence>
<dbReference type="PANTHER" id="PTHR31131:SF6">
    <property type="entry name" value="CASTOR ACT DOMAIN-CONTAINING PROTEIN"/>
    <property type="match status" value="1"/>
</dbReference>
<dbReference type="Gene3D" id="3.30.2130.10">
    <property type="entry name" value="VC0802-like"/>
    <property type="match status" value="1"/>
</dbReference>
<feature type="domain" description="CASTOR ACT" evidence="1">
    <location>
        <begin position="61"/>
        <end position="124"/>
    </location>
</feature>
<accession>A0AAW9RGY5</accession>
<dbReference type="SUPFAM" id="SSF55021">
    <property type="entry name" value="ACT-like"/>
    <property type="match status" value="2"/>
</dbReference>
<evidence type="ECO:0000313" key="3">
    <source>
        <dbReference type="Proteomes" id="UP001359886"/>
    </source>
</evidence>